<dbReference type="FunFam" id="3.30.420.40:FF:000124">
    <property type="entry name" value="Carbamoyltransferase HypF"/>
    <property type="match status" value="1"/>
</dbReference>
<dbReference type="Pfam" id="PF22521">
    <property type="entry name" value="HypF_C_2"/>
    <property type="match status" value="1"/>
</dbReference>
<dbReference type="InterPro" id="IPR011125">
    <property type="entry name" value="Znf_HypF"/>
</dbReference>
<evidence type="ECO:0000313" key="14">
    <source>
        <dbReference type="Proteomes" id="UP000254512"/>
    </source>
</evidence>
<dbReference type="PANTHER" id="PTHR42959">
    <property type="entry name" value="CARBAMOYLTRANSFERASE"/>
    <property type="match status" value="1"/>
</dbReference>
<evidence type="ECO:0000256" key="8">
    <source>
        <dbReference type="ARBA" id="ARBA00072168"/>
    </source>
</evidence>
<feature type="active site" evidence="10">
    <location>
        <position position="18"/>
    </location>
</feature>
<comment type="catalytic activity">
    <reaction evidence="7 9">
        <text>C-terminal L-cysteinyl-[HypE protein] + carbamoyl phosphate + ATP + H2O = C-terminal S-carboxamide-L-cysteinyl-[HypE protein] + AMP + phosphate + diphosphate + H(+)</text>
        <dbReference type="Rhea" id="RHEA:55636"/>
        <dbReference type="Rhea" id="RHEA-COMP:14247"/>
        <dbReference type="Rhea" id="RHEA-COMP:14392"/>
        <dbReference type="ChEBI" id="CHEBI:15377"/>
        <dbReference type="ChEBI" id="CHEBI:15378"/>
        <dbReference type="ChEBI" id="CHEBI:30616"/>
        <dbReference type="ChEBI" id="CHEBI:33019"/>
        <dbReference type="ChEBI" id="CHEBI:43474"/>
        <dbReference type="ChEBI" id="CHEBI:58228"/>
        <dbReference type="ChEBI" id="CHEBI:76913"/>
        <dbReference type="ChEBI" id="CHEBI:139126"/>
        <dbReference type="ChEBI" id="CHEBI:456215"/>
    </reaction>
</comment>
<evidence type="ECO:0000256" key="10">
    <source>
        <dbReference type="PROSITE-ProRule" id="PRU00520"/>
    </source>
</evidence>
<dbReference type="InterPro" id="IPR036046">
    <property type="entry name" value="Acylphosphatase-like_dom_sf"/>
</dbReference>
<dbReference type="PIRSF" id="PIRSF006256">
    <property type="entry name" value="CMPcnvr_hdrg_mat"/>
    <property type="match status" value="1"/>
</dbReference>
<dbReference type="Gene3D" id="3.30.110.120">
    <property type="match status" value="1"/>
</dbReference>
<reference evidence="13 14" key="1">
    <citation type="submission" date="2018-06" db="EMBL/GenBank/DDBJ databases">
        <authorList>
            <consortium name="Pathogen Informatics"/>
            <person name="Doyle S."/>
        </authorList>
    </citation>
    <scope>NUCLEOTIDE SEQUENCE [LARGE SCALE GENOMIC DNA]</scope>
    <source>
        <strain evidence="13 14">NCTC11645</strain>
    </source>
</reference>
<dbReference type="GO" id="GO:0008270">
    <property type="term" value="F:zinc ion binding"/>
    <property type="evidence" value="ECO:0007669"/>
    <property type="project" value="UniProtKB-KW"/>
</dbReference>
<dbReference type="GO" id="GO:0016874">
    <property type="term" value="F:ligase activity"/>
    <property type="evidence" value="ECO:0007669"/>
    <property type="project" value="UniProtKB-UniRule"/>
</dbReference>
<organism evidence="13 14">
    <name type="scientific">Grimontia hollisae</name>
    <name type="common">Vibrio hollisae</name>
    <dbReference type="NCBI Taxonomy" id="673"/>
    <lineage>
        <taxon>Bacteria</taxon>
        <taxon>Pseudomonadati</taxon>
        <taxon>Pseudomonadota</taxon>
        <taxon>Gammaproteobacteria</taxon>
        <taxon>Vibrionales</taxon>
        <taxon>Vibrionaceae</taxon>
        <taxon>Grimontia</taxon>
    </lineage>
</organism>
<dbReference type="Pfam" id="PF00708">
    <property type="entry name" value="Acylphosphatase"/>
    <property type="match status" value="1"/>
</dbReference>
<dbReference type="EMBL" id="UGHD01000002">
    <property type="protein sequence ID" value="STO57472.1"/>
    <property type="molecule type" value="Genomic_DNA"/>
</dbReference>
<dbReference type="Pfam" id="PF07503">
    <property type="entry name" value="zf-HYPF"/>
    <property type="match status" value="2"/>
</dbReference>
<dbReference type="GO" id="GO:0003998">
    <property type="term" value="F:acylphosphatase activity"/>
    <property type="evidence" value="ECO:0007669"/>
    <property type="project" value="UniProtKB-EC"/>
</dbReference>
<dbReference type="InterPro" id="IPR001792">
    <property type="entry name" value="Acylphosphatase-like_dom"/>
</dbReference>
<dbReference type="InterPro" id="IPR017945">
    <property type="entry name" value="DHBP_synth_RibB-like_a/b_dom"/>
</dbReference>
<keyword evidence="3" id="KW-0436">Ligase</keyword>
<feature type="active site" evidence="10">
    <location>
        <position position="36"/>
    </location>
</feature>
<dbReference type="GO" id="GO:0016743">
    <property type="term" value="F:carboxyl- or carbamoyltransferase activity"/>
    <property type="evidence" value="ECO:0007669"/>
    <property type="project" value="UniProtKB-UniRule"/>
</dbReference>
<keyword evidence="5" id="KW-0863">Zinc-finger</keyword>
<protein>
    <recommendedName>
        <fullName evidence="8 9">Carbamoyltransferase HypF</fullName>
        <ecNumber evidence="9">6.2.-.-</ecNumber>
    </recommendedName>
</protein>
<dbReference type="InterPro" id="IPR055128">
    <property type="entry name" value="HypF_C_2"/>
</dbReference>
<evidence type="ECO:0000256" key="3">
    <source>
        <dbReference type="ARBA" id="ARBA00022598"/>
    </source>
</evidence>
<dbReference type="PROSITE" id="PS00150">
    <property type="entry name" value="ACYLPHOSPHATASE_1"/>
    <property type="match status" value="1"/>
</dbReference>
<dbReference type="InterPro" id="IPR017968">
    <property type="entry name" value="Acylphosphatase_CS"/>
</dbReference>
<name>A0A377HP54_GRIHO</name>
<dbReference type="SUPFAM" id="SSF54975">
    <property type="entry name" value="Acylphosphatase/BLUF domain-like"/>
    <property type="match status" value="1"/>
</dbReference>
<accession>A0A377HP54</accession>
<dbReference type="PROSITE" id="PS51160">
    <property type="entry name" value="ACYLPHOSPHATASE_3"/>
    <property type="match status" value="1"/>
</dbReference>
<dbReference type="AlphaFoldDB" id="A0A377HP54"/>
<evidence type="ECO:0000256" key="2">
    <source>
        <dbReference type="ARBA" id="ARBA00008097"/>
    </source>
</evidence>
<dbReference type="PANTHER" id="PTHR42959:SF1">
    <property type="entry name" value="CARBAMOYLTRANSFERASE HYPF"/>
    <property type="match status" value="1"/>
</dbReference>
<comment type="function">
    <text evidence="9">Involved in the maturation of [NiFe] hydrogenases. Along with HypE, it catalyzes the synthesis of the CN ligands of the active site iron of [NiFe]-hydrogenases. HypF functions as a carbamoyl transferase using carbamoylphosphate as a substrate and transferring the carboxamido moiety in an ATP-dependent reaction to the thiolate of the C-terminal cysteine of HypE yielding a protein-S-carboxamide.</text>
</comment>
<dbReference type="Proteomes" id="UP000254512">
    <property type="component" value="Unassembled WGS sequence"/>
</dbReference>
<dbReference type="RefSeq" id="WP_115659759.1">
    <property type="nucleotide sequence ID" value="NZ_UGHD01000002.1"/>
</dbReference>
<dbReference type="GO" id="GO:0003725">
    <property type="term" value="F:double-stranded RNA binding"/>
    <property type="evidence" value="ECO:0007669"/>
    <property type="project" value="InterPro"/>
</dbReference>
<comment type="similarity">
    <text evidence="2 9">Belongs to the carbamoyltransferase HypF family.</text>
</comment>
<dbReference type="EC" id="6.2.-.-" evidence="9"/>
<dbReference type="STRING" id="673.AL542_16925"/>
<dbReference type="Gene3D" id="3.30.420.360">
    <property type="match status" value="1"/>
</dbReference>
<dbReference type="Pfam" id="PF01300">
    <property type="entry name" value="Sua5_yciO_yrdC"/>
    <property type="match status" value="1"/>
</dbReference>
<dbReference type="PROSITE" id="PS51163">
    <property type="entry name" value="YRDC"/>
    <property type="match status" value="1"/>
</dbReference>
<evidence type="ECO:0000256" key="5">
    <source>
        <dbReference type="ARBA" id="ARBA00022771"/>
    </source>
</evidence>
<evidence type="ECO:0000256" key="1">
    <source>
        <dbReference type="ARBA" id="ARBA00004711"/>
    </source>
</evidence>
<comment type="pathway">
    <text evidence="1 9">Protein modification; [NiFe] hydrogenase maturation.</text>
</comment>
<keyword evidence="10" id="KW-0378">Hydrolase</keyword>
<evidence type="ECO:0000256" key="7">
    <source>
        <dbReference type="ARBA" id="ARBA00048220"/>
    </source>
</evidence>
<sequence>MTGYRIRIRGVVQGVGFRPTVWRVARGLSLKGFVLNDGEGVIVALWCNYELASRFVEVLKHEQPPLASISSVHLQFAALGAPPDDFFIAESDDTAQINAGIPVDAAMCAECAEETLNPASRRYRYPFTNCTHCGPRLTIIKALPYDRPKTSMAAFPLCPQCEREYQNPADRRFHAQPVACPACGPTVWLCDAEGQEISPSKIGAIDVIQAAAHYIRQGKILAVKGLGGFHLVCDATNQDVVDTLRRRKQRPDKPFAVMMKDAEQVGLYCQPSPAALEMLQSVSSPVVIMPTRNVTASLNTEGCGVIATAVAPNLGELGIMLPATPMHLLLCHDVALPLVMTSANLSGNPQCTDNREALEDLKGIADIWVLHNRDIVTRADDSVFRQTDQGLQILRRARGIAPSPIELPPGFEGTSSILAMGGEVKNAFCLLTSHGAIVSQYIGDLERVRVWEDFQRMLSHYQALYRFTPDRVAIDSHPEYLASKFAKSVYDDQIITEIQHHHAHIAACMGDNQLPIDHENVLGVVFDGLGYGENGTLWGGEFLLADYHTFKRIGHLETVALPGASKAIVQPWRNLIAWLQHSGIDATDKRAVFEALGIQPNVASTILSMIQTGLNSPNSSSVGRLFDAVSALLSVCIHEQSYEGQAAIELETLAATGASDVTDIYPFTIRDGLPVRLDPAPMWQAIVRDVLSFQEPGFIAYKFHVSLAKAIGDMVAHLCQHFHVSSGLAKIVLSGGVFQNRLLLKMTVKILNQQGFNVLNHQQVPANDGGLAFGQALIAAAASLSGNKQSLKHH</sequence>
<keyword evidence="13" id="KW-0808">Transferase</keyword>
<dbReference type="NCBIfam" id="TIGR00143">
    <property type="entry name" value="hypF"/>
    <property type="match status" value="1"/>
</dbReference>
<dbReference type="Gene3D" id="3.30.420.40">
    <property type="match status" value="1"/>
</dbReference>
<evidence type="ECO:0000256" key="6">
    <source>
        <dbReference type="ARBA" id="ARBA00022833"/>
    </source>
</evidence>
<dbReference type="Pfam" id="PF17788">
    <property type="entry name" value="HypF_C"/>
    <property type="match status" value="1"/>
</dbReference>
<feature type="domain" description="Acylphosphatase-like" evidence="11">
    <location>
        <begin position="3"/>
        <end position="90"/>
    </location>
</feature>
<dbReference type="InterPro" id="IPR051060">
    <property type="entry name" value="Carbamoyltrans_HypF-like"/>
</dbReference>
<dbReference type="InterPro" id="IPR041440">
    <property type="entry name" value="HypF_C"/>
</dbReference>
<evidence type="ECO:0000256" key="4">
    <source>
        <dbReference type="ARBA" id="ARBA00022723"/>
    </source>
</evidence>
<dbReference type="Gene3D" id="3.90.870.50">
    <property type="match status" value="1"/>
</dbReference>
<evidence type="ECO:0000259" key="12">
    <source>
        <dbReference type="PROSITE" id="PS51163"/>
    </source>
</evidence>
<gene>
    <name evidence="13" type="primary">hypF</name>
    <name evidence="13" type="ORF">NCTC11645_01864</name>
</gene>
<dbReference type="InterPro" id="IPR006070">
    <property type="entry name" value="Sua5-like_dom"/>
</dbReference>
<feature type="domain" description="YrdC-like" evidence="12">
    <location>
        <begin position="205"/>
        <end position="399"/>
    </location>
</feature>
<evidence type="ECO:0000256" key="9">
    <source>
        <dbReference type="PIRNR" id="PIRNR006256"/>
    </source>
</evidence>
<evidence type="ECO:0000259" key="11">
    <source>
        <dbReference type="PROSITE" id="PS51160"/>
    </source>
</evidence>
<keyword evidence="6" id="KW-0862">Zinc</keyword>
<proteinExistence type="inferred from homology"/>
<dbReference type="GO" id="GO:0051604">
    <property type="term" value="P:protein maturation"/>
    <property type="evidence" value="ECO:0007669"/>
    <property type="project" value="TreeGrafter"/>
</dbReference>
<keyword evidence="4" id="KW-0479">Metal-binding</keyword>
<dbReference type="SUPFAM" id="SSF55821">
    <property type="entry name" value="YrdC/RibB"/>
    <property type="match status" value="1"/>
</dbReference>
<dbReference type="InterPro" id="IPR004421">
    <property type="entry name" value="Carbamoyltransferase_HypF"/>
</dbReference>
<dbReference type="UniPathway" id="UPA00335"/>
<comment type="catalytic activity">
    <reaction evidence="10">
        <text>an acyl phosphate + H2O = a carboxylate + phosphate + H(+)</text>
        <dbReference type="Rhea" id="RHEA:14965"/>
        <dbReference type="ChEBI" id="CHEBI:15377"/>
        <dbReference type="ChEBI" id="CHEBI:15378"/>
        <dbReference type="ChEBI" id="CHEBI:29067"/>
        <dbReference type="ChEBI" id="CHEBI:43474"/>
        <dbReference type="ChEBI" id="CHEBI:59918"/>
        <dbReference type="EC" id="3.6.1.7"/>
    </reaction>
</comment>
<evidence type="ECO:0000313" key="13">
    <source>
        <dbReference type="EMBL" id="STO57472.1"/>
    </source>
</evidence>